<dbReference type="Gene3D" id="2.40.50.90">
    <property type="match status" value="1"/>
</dbReference>
<evidence type="ECO:0000256" key="1">
    <source>
        <dbReference type="ARBA" id="ARBA00022722"/>
    </source>
</evidence>
<dbReference type="EMBL" id="JACWZZ010000004">
    <property type="protein sequence ID" value="MBD2716745.1"/>
    <property type="molecule type" value="Genomic_DNA"/>
</dbReference>
<dbReference type="Proteomes" id="UP000642468">
    <property type="component" value="Unassembled WGS sequence"/>
</dbReference>
<evidence type="ECO:0000256" key="2">
    <source>
        <dbReference type="ARBA" id="ARBA00022759"/>
    </source>
</evidence>
<keyword evidence="2" id="KW-0255">Endonuclease</keyword>
<dbReference type="PANTHER" id="PTHR12302:SF3">
    <property type="entry name" value="SERINE_THREONINE-PROTEIN KINASE 31"/>
    <property type="match status" value="1"/>
</dbReference>
<proteinExistence type="predicted"/>
<evidence type="ECO:0000259" key="4">
    <source>
        <dbReference type="PROSITE" id="PS50830"/>
    </source>
</evidence>
<name>A0ABR8JIS4_9BACT</name>
<gene>
    <name evidence="5" type="ORF">IC231_16980</name>
</gene>
<reference evidence="5 6" key="1">
    <citation type="submission" date="2020-09" db="EMBL/GenBank/DDBJ databases">
        <authorList>
            <person name="Kim M.K."/>
        </authorList>
    </citation>
    <scope>NUCLEOTIDE SEQUENCE [LARGE SCALE GENOMIC DNA]</scope>
    <source>
        <strain evidence="5 6">BT646</strain>
    </source>
</reference>
<evidence type="ECO:0000313" key="6">
    <source>
        <dbReference type="Proteomes" id="UP000642468"/>
    </source>
</evidence>
<dbReference type="PROSITE" id="PS50830">
    <property type="entry name" value="TNASE_3"/>
    <property type="match status" value="1"/>
</dbReference>
<evidence type="ECO:0000256" key="3">
    <source>
        <dbReference type="ARBA" id="ARBA00022801"/>
    </source>
</evidence>
<dbReference type="Pfam" id="PF00565">
    <property type="entry name" value="SNase"/>
    <property type="match status" value="1"/>
</dbReference>
<sequence length="154" mass="17114">MRIERVVDADTYEVATAGGRARVRLLGVDAPEANQPFGRQATALVGALLQGQHVWLQVRGRDLYGRHLAAVRLRPAAFSPFGTMALDSLLVVRGWAWAYEPSRTIARRLAEQLQAQRAGRGLWQCGPAGPIEPRVWRSMDAETKRRNRGGCPRM</sequence>
<dbReference type="InterPro" id="IPR016071">
    <property type="entry name" value="Staphylococal_nuclease_OB-fold"/>
</dbReference>
<accession>A0ABR8JIS4</accession>
<organism evidence="5 6">
    <name type="scientific">Hymenobacter duratus</name>
    <dbReference type="NCBI Taxonomy" id="2771356"/>
    <lineage>
        <taxon>Bacteria</taxon>
        <taxon>Pseudomonadati</taxon>
        <taxon>Bacteroidota</taxon>
        <taxon>Cytophagia</taxon>
        <taxon>Cytophagales</taxon>
        <taxon>Hymenobacteraceae</taxon>
        <taxon>Hymenobacter</taxon>
    </lineage>
</organism>
<dbReference type="SMART" id="SM00318">
    <property type="entry name" value="SNc"/>
    <property type="match status" value="1"/>
</dbReference>
<keyword evidence="3" id="KW-0378">Hydrolase</keyword>
<dbReference type="SUPFAM" id="SSF50199">
    <property type="entry name" value="Staphylococcal nuclease"/>
    <property type="match status" value="1"/>
</dbReference>
<comment type="caution">
    <text evidence="5">The sequence shown here is derived from an EMBL/GenBank/DDBJ whole genome shotgun (WGS) entry which is preliminary data.</text>
</comment>
<protein>
    <submittedName>
        <fullName evidence="5">Thermonuclease family protein</fullName>
    </submittedName>
</protein>
<evidence type="ECO:0000313" key="5">
    <source>
        <dbReference type="EMBL" id="MBD2716745.1"/>
    </source>
</evidence>
<feature type="domain" description="TNase-like" evidence="4">
    <location>
        <begin position="1"/>
        <end position="125"/>
    </location>
</feature>
<dbReference type="InterPro" id="IPR035437">
    <property type="entry name" value="SNase_OB-fold_sf"/>
</dbReference>
<keyword evidence="1" id="KW-0540">Nuclease</keyword>
<dbReference type="PANTHER" id="PTHR12302">
    <property type="entry name" value="EBNA2 BINDING PROTEIN P100"/>
    <property type="match status" value="1"/>
</dbReference>
<keyword evidence="6" id="KW-1185">Reference proteome</keyword>